<sequence length="407" mass="44657">MVRRVLEELQRVVESLAHRLGRAVAVDDLDFRLLAYSAHFGEGDEWRARVILGREAPPEALAWLRRQRLGRATGPVRLPADNKLGILPRVVVPVVYQNVRFGYLWLIDADGSLSDEQLELASAAAVDAGAICFRDRVVSQLRTAREGELVRDLFSEDEQVRGMASARLVEGGLFASRGDVTVVVARPLAAGAEGVGVDEDDRIALQIALDTVSARLGDRGSLRLVRPDHVVLVVPSVTLRRSPEVPDALRTTSLERLGRSTKWRDVHVATGSPAHRLDDAVTSYTQALDALRVAEVVPSFAPLVAHEALGIYALLAAQPFDQLGTYGVHPSVRRLLEADRELFITAELYLDRAGDARTTAIELGLHRASVYHRVRRIEDVTGLDLSDGQHRLLLHLGIKVSRLLGLA</sequence>
<dbReference type="InterPro" id="IPR025736">
    <property type="entry name" value="PucR_C-HTH_dom"/>
</dbReference>
<accession>A0A2P8PY88</accession>
<dbReference type="PANTHER" id="PTHR33744">
    <property type="entry name" value="CARBOHYDRATE DIACID REGULATOR"/>
    <property type="match status" value="1"/>
</dbReference>
<dbReference type="InterPro" id="IPR041522">
    <property type="entry name" value="CdaR_GGDEF"/>
</dbReference>
<evidence type="ECO:0000259" key="3">
    <source>
        <dbReference type="Pfam" id="PF17853"/>
    </source>
</evidence>
<proteinExistence type="inferred from homology"/>
<evidence type="ECO:0000313" key="5">
    <source>
        <dbReference type="Proteomes" id="UP000240429"/>
    </source>
</evidence>
<name>A0A2P8PY88_9ACTN</name>
<dbReference type="EMBL" id="PYBJ01000027">
    <property type="protein sequence ID" value="PSM38966.1"/>
    <property type="molecule type" value="Genomic_DNA"/>
</dbReference>
<dbReference type="Pfam" id="PF13556">
    <property type="entry name" value="HTH_30"/>
    <property type="match status" value="1"/>
</dbReference>
<dbReference type="Gene3D" id="1.10.10.2840">
    <property type="entry name" value="PucR C-terminal helix-turn-helix domain"/>
    <property type="match status" value="1"/>
</dbReference>
<feature type="domain" description="CdaR GGDEF-like" evidence="3">
    <location>
        <begin position="177"/>
        <end position="293"/>
    </location>
</feature>
<evidence type="ECO:0000313" key="4">
    <source>
        <dbReference type="EMBL" id="PSM38966.1"/>
    </source>
</evidence>
<organism evidence="4 5">
    <name type="scientific">Streptomyces dioscori</name>
    <dbReference type="NCBI Taxonomy" id="2109333"/>
    <lineage>
        <taxon>Bacteria</taxon>
        <taxon>Bacillati</taxon>
        <taxon>Actinomycetota</taxon>
        <taxon>Actinomycetes</taxon>
        <taxon>Kitasatosporales</taxon>
        <taxon>Streptomycetaceae</taxon>
        <taxon>Streptomyces</taxon>
        <taxon>Streptomyces aurantiacus group</taxon>
    </lineage>
</organism>
<comment type="caution">
    <text evidence="4">The sequence shown here is derived from an EMBL/GenBank/DDBJ whole genome shotgun (WGS) entry which is preliminary data.</text>
</comment>
<feature type="domain" description="PucR C-terminal helix-turn-helix" evidence="2">
    <location>
        <begin position="345"/>
        <end position="399"/>
    </location>
</feature>
<gene>
    <name evidence="4" type="ORF">C6Y14_33610</name>
</gene>
<evidence type="ECO:0000259" key="2">
    <source>
        <dbReference type="Pfam" id="PF13556"/>
    </source>
</evidence>
<dbReference type="Proteomes" id="UP000240429">
    <property type="component" value="Unassembled WGS sequence"/>
</dbReference>
<dbReference type="Pfam" id="PF17853">
    <property type="entry name" value="GGDEF_2"/>
    <property type="match status" value="1"/>
</dbReference>
<protein>
    <submittedName>
        <fullName evidence="4">CdaR family transcriptional regulator</fullName>
    </submittedName>
</protein>
<dbReference type="InterPro" id="IPR051448">
    <property type="entry name" value="CdaR-like_regulators"/>
</dbReference>
<keyword evidence="5" id="KW-1185">Reference proteome</keyword>
<evidence type="ECO:0000256" key="1">
    <source>
        <dbReference type="ARBA" id="ARBA00006754"/>
    </source>
</evidence>
<dbReference type="AlphaFoldDB" id="A0A2P8PY88"/>
<comment type="similarity">
    <text evidence="1">Belongs to the CdaR family.</text>
</comment>
<reference evidence="4 5" key="1">
    <citation type="submission" date="2018-03" db="EMBL/GenBank/DDBJ databases">
        <title>Streptomyces dioscori sp. nov., a novel endophytic actinobacterium isolated from bulbil of Dioscorea bulbifera L.</title>
        <authorList>
            <person name="Zhikuan W."/>
        </authorList>
    </citation>
    <scope>NUCLEOTIDE SEQUENCE [LARGE SCALE GENOMIC DNA]</scope>
    <source>
        <strain evidence="4 5">A217</strain>
    </source>
</reference>
<dbReference type="PANTHER" id="PTHR33744:SF17">
    <property type="entry name" value="CONSERVED PROTEIN"/>
    <property type="match status" value="1"/>
</dbReference>
<dbReference type="InterPro" id="IPR042070">
    <property type="entry name" value="PucR_C-HTH_sf"/>
</dbReference>